<dbReference type="STRING" id="1176587.A8C56_02250"/>
<reference evidence="1 2" key="1">
    <citation type="submission" date="2016-05" db="EMBL/GenBank/DDBJ databases">
        <title>Niabella ginsenosidivorans BS26 whole genome sequencing.</title>
        <authorList>
            <person name="Im W.T."/>
            <person name="Siddiqi M.Z."/>
        </authorList>
    </citation>
    <scope>NUCLEOTIDE SEQUENCE [LARGE SCALE GENOMIC DNA]</scope>
    <source>
        <strain evidence="1 2">BS26</strain>
    </source>
</reference>
<dbReference type="AlphaFoldDB" id="A0A1A9HXJ1"/>
<evidence type="ECO:0000313" key="2">
    <source>
        <dbReference type="Proteomes" id="UP000077667"/>
    </source>
</evidence>
<dbReference type="Proteomes" id="UP000077667">
    <property type="component" value="Chromosome"/>
</dbReference>
<dbReference type="EMBL" id="CP015772">
    <property type="protein sequence ID" value="ANH79953.1"/>
    <property type="molecule type" value="Genomic_DNA"/>
</dbReference>
<name>A0A1A9HXJ1_9BACT</name>
<organism evidence="1 2">
    <name type="scientific">Niabella ginsenosidivorans</name>
    <dbReference type="NCBI Taxonomy" id="1176587"/>
    <lineage>
        <taxon>Bacteria</taxon>
        <taxon>Pseudomonadati</taxon>
        <taxon>Bacteroidota</taxon>
        <taxon>Chitinophagia</taxon>
        <taxon>Chitinophagales</taxon>
        <taxon>Chitinophagaceae</taxon>
        <taxon>Niabella</taxon>
    </lineage>
</organism>
<accession>A0A1A9HXJ1</accession>
<sequence>MNYGMIGYVVPHTLYPGGYYCVPDLRVPFISIAAQKNFIAVYHMGLYINEPLMEWFIAGL</sequence>
<keyword evidence="2" id="KW-1185">Reference proteome</keyword>
<evidence type="ECO:0000313" key="1">
    <source>
        <dbReference type="EMBL" id="ANH79953.1"/>
    </source>
</evidence>
<protein>
    <submittedName>
        <fullName evidence="1">Uncharacterized protein</fullName>
    </submittedName>
</protein>
<dbReference type="KEGG" id="nia:A8C56_02250"/>
<gene>
    <name evidence="1" type="ORF">A8C56_02250</name>
</gene>
<proteinExistence type="predicted"/>